<dbReference type="RefSeq" id="WP_289359932.1">
    <property type="nucleotide sequence ID" value="NZ_JAUCFG010000002.1"/>
</dbReference>
<name>A0ABT7RAB2_9BACI</name>
<accession>A0ABT7RAB2</accession>
<dbReference type="Proteomes" id="UP001224139">
    <property type="component" value="Unassembled WGS sequence"/>
</dbReference>
<evidence type="ECO:0000313" key="1">
    <source>
        <dbReference type="EMBL" id="MDM5439857.1"/>
    </source>
</evidence>
<comment type="caution">
    <text evidence="1">The sequence shown here is derived from an EMBL/GenBank/DDBJ whole genome shotgun (WGS) entry which is preliminary data.</text>
</comment>
<protein>
    <recommendedName>
        <fullName evidence="3">P27 family phage terminase small subunit</fullName>
    </recommendedName>
</protein>
<evidence type="ECO:0000313" key="2">
    <source>
        <dbReference type="Proteomes" id="UP001224139"/>
    </source>
</evidence>
<evidence type="ECO:0008006" key="3">
    <source>
        <dbReference type="Google" id="ProtNLM"/>
    </source>
</evidence>
<keyword evidence="2" id="KW-1185">Reference proteome</keyword>
<gene>
    <name evidence="1" type="ORF">QUG02_17490</name>
</gene>
<dbReference type="EMBL" id="JAUCFG010000002">
    <property type="protein sequence ID" value="MDM5439857.1"/>
    <property type="molecule type" value="Genomic_DNA"/>
</dbReference>
<proteinExistence type="predicted"/>
<organism evidence="1 2">
    <name type="scientific">Bacillus hominis</name>
    <dbReference type="NCBI Taxonomy" id="2817478"/>
    <lineage>
        <taxon>Bacteria</taxon>
        <taxon>Bacillati</taxon>
        <taxon>Bacillota</taxon>
        <taxon>Bacilli</taxon>
        <taxon>Bacillales</taxon>
        <taxon>Bacillaceae</taxon>
        <taxon>Bacillus</taxon>
        <taxon>Bacillus cereus group</taxon>
    </lineage>
</organism>
<sequence>MVKLSKKKQDELIKEEIQRYANIFQYLQEDKKQVAQKLIERVAFMTVTLEILEEAIKEKGPTYEFVNGSQKMIVENPAQKSYNTMINRYTSAYEKLFNLLPKEGLTVNVDGDDGFDQFVDNK</sequence>
<reference evidence="1 2" key="1">
    <citation type="submission" date="2023-06" db="EMBL/GenBank/DDBJ databases">
        <title>Comparative genomics of Bacillaceae isolates and their secondary metabolite potential.</title>
        <authorList>
            <person name="Song L."/>
            <person name="Nielsen L.J."/>
            <person name="Mohite O."/>
            <person name="Xu X."/>
            <person name="Weber T."/>
            <person name="Kovacs A.T."/>
        </authorList>
    </citation>
    <scope>NUCLEOTIDE SEQUENCE [LARGE SCALE GENOMIC DNA]</scope>
    <source>
        <strain evidence="1 2">DX2.1</strain>
    </source>
</reference>